<gene>
    <name evidence="1" type="ORF">GCM10010446_02570</name>
</gene>
<evidence type="ECO:0000313" key="1">
    <source>
        <dbReference type="EMBL" id="GAA2922010.1"/>
    </source>
</evidence>
<dbReference type="RefSeq" id="WP_344489193.1">
    <property type="nucleotide sequence ID" value="NZ_BAAAUD010000005.1"/>
</dbReference>
<keyword evidence="2" id="KW-1185">Reference proteome</keyword>
<name>A0ABN3WP51_9ACTN</name>
<dbReference type="EMBL" id="BAAAUD010000005">
    <property type="protein sequence ID" value="GAA2922010.1"/>
    <property type="molecule type" value="Genomic_DNA"/>
</dbReference>
<sequence>MPSTTRITVTLPSDQVAELRKLTDNVSGYVAEAVARQIRHQLLGNDLRRHEEEHGHFSDEELAEARAKILGASDSTKNADAA</sequence>
<dbReference type="Proteomes" id="UP001500403">
    <property type="component" value="Unassembled WGS sequence"/>
</dbReference>
<reference evidence="1 2" key="1">
    <citation type="journal article" date="2019" name="Int. J. Syst. Evol. Microbiol.">
        <title>The Global Catalogue of Microorganisms (GCM) 10K type strain sequencing project: providing services to taxonomists for standard genome sequencing and annotation.</title>
        <authorList>
            <consortium name="The Broad Institute Genomics Platform"/>
            <consortium name="The Broad Institute Genome Sequencing Center for Infectious Disease"/>
            <person name="Wu L."/>
            <person name="Ma J."/>
        </authorList>
    </citation>
    <scope>NUCLEOTIDE SEQUENCE [LARGE SCALE GENOMIC DNA]</scope>
    <source>
        <strain evidence="1 2">JCM 9088</strain>
    </source>
</reference>
<evidence type="ECO:0000313" key="2">
    <source>
        <dbReference type="Proteomes" id="UP001500403"/>
    </source>
</evidence>
<comment type="caution">
    <text evidence="1">The sequence shown here is derived from an EMBL/GenBank/DDBJ whole genome shotgun (WGS) entry which is preliminary data.</text>
</comment>
<accession>A0ABN3WP51</accession>
<evidence type="ECO:0008006" key="3">
    <source>
        <dbReference type="Google" id="ProtNLM"/>
    </source>
</evidence>
<proteinExistence type="predicted"/>
<organism evidence="1 2">
    <name type="scientific">Streptomyces enissocaesilis</name>
    <dbReference type="NCBI Taxonomy" id="332589"/>
    <lineage>
        <taxon>Bacteria</taxon>
        <taxon>Bacillati</taxon>
        <taxon>Actinomycetota</taxon>
        <taxon>Actinomycetes</taxon>
        <taxon>Kitasatosporales</taxon>
        <taxon>Streptomycetaceae</taxon>
        <taxon>Streptomyces</taxon>
        <taxon>Streptomyces rochei group</taxon>
    </lineage>
</organism>
<protein>
    <recommendedName>
        <fullName evidence="3">Type II toxin-antitoxin system CcdA family antitoxin</fullName>
    </recommendedName>
</protein>